<dbReference type="Gene3D" id="1.25.10.10">
    <property type="entry name" value="Leucine-rich Repeat Variant"/>
    <property type="match status" value="1"/>
</dbReference>
<protein>
    <recommendedName>
        <fullName evidence="4">Mo25-like protein</fullName>
    </recommendedName>
</protein>
<dbReference type="GO" id="GO:0071574">
    <property type="term" value="P:protein localization to medial cortex"/>
    <property type="evidence" value="ECO:0007669"/>
    <property type="project" value="EnsemblFungi"/>
</dbReference>
<evidence type="ECO:0008006" key="4">
    <source>
        <dbReference type="Google" id="ProtNLM"/>
    </source>
</evidence>
<dbReference type="GO" id="GO:0005933">
    <property type="term" value="C:cellular bud"/>
    <property type="evidence" value="ECO:0007669"/>
    <property type="project" value="EnsemblFungi"/>
</dbReference>
<dbReference type="GO" id="GO:0032153">
    <property type="term" value="C:cell division site"/>
    <property type="evidence" value="ECO:0007669"/>
    <property type="project" value="EnsemblFungi"/>
</dbReference>
<dbReference type="STRING" id="984486.A0A1E3QR10"/>
<dbReference type="GO" id="GO:0000131">
    <property type="term" value="C:incipient cellular bud site"/>
    <property type="evidence" value="ECO:0007669"/>
    <property type="project" value="EnsemblFungi"/>
</dbReference>
<accession>A0A1E3QR10</accession>
<name>A0A1E3QR10_9ASCO</name>
<evidence type="ECO:0000256" key="1">
    <source>
        <dbReference type="ARBA" id="ARBA00011012"/>
    </source>
</evidence>
<dbReference type="PANTHER" id="PTHR10182:SF3">
    <property type="entry name" value="PROTEIN MO25"/>
    <property type="match status" value="1"/>
</dbReference>
<dbReference type="SUPFAM" id="SSF48371">
    <property type="entry name" value="ARM repeat"/>
    <property type="match status" value="1"/>
</dbReference>
<dbReference type="GeneID" id="30146917"/>
<reference evidence="3" key="1">
    <citation type="submission" date="2016-05" db="EMBL/GenBank/DDBJ databases">
        <title>Comparative genomics of biotechnologically important yeasts.</title>
        <authorList>
            <consortium name="DOE Joint Genome Institute"/>
            <person name="Riley R."/>
            <person name="Haridas S."/>
            <person name="Wolfe K.H."/>
            <person name="Lopes M.R."/>
            <person name="Hittinger C.T."/>
            <person name="Goker M."/>
            <person name="Salamov A."/>
            <person name="Wisecaver J."/>
            <person name="Long T.M."/>
            <person name="Aerts A.L."/>
            <person name="Barry K."/>
            <person name="Choi C."/>
            <person name="Clum A."/>
            <person name="Coughlan A.Y."/>
            <person name="Deshpande S."/>
            <person name="Douglass A.P."/>
            <person name="Hanson S.J."/>
            <person name="Klenk H.-P."/>
            <person name="Labutti K."/>
            <person name="Lapidus A."/>
            <person name="Lindquist E."/>
            <person name="Lipzen A."/>
            <person name="Meier-Kolthoff J.P."/>
            <person name="Ohm R.A."/>
            <person name="Otillar R.P."/>
            <person name="Pangilinan J."/>
            <person name="Peng Y."/>
            <person name="Rokas A."/>
            <person name="Rosa C.A."/>
            <person name="Scheuner C."/>
            <person name="Sibirny A.A."/>
            <person name="Slot J.C."/>
            <person name="Stielow J.B."/>
            <person name="Sun H."/>
            <person name="Kurtzman C.P."/>
            <person name="Blackwell M."/>
            <person name="Grigoriev I.V."/>
            <person name="Jeffries T.W."/>
        </authorList>
    </citation>
    <scope>NUCLEOTIDE SEQUENCE [LARGE SCALE GENOMIC DNA]</scope>
    <source>
        <strain evidence="3">NRRL Y-12698</strain>
    </source>
</reference>
<dbReference type="GO" id="GO:0000920">
    <property type="term" value="P:septum digestion after cytokinesis"/>
    <property type="evidence" value="ECO:0007669"/>
    <property type="project" value="EnsemblFungi"/>
</dbReference>
<dbReference type="GO" id="GO:0006355">
    <property type="term" value="P:regulation of DNA-templated transcription"/>
    <property type="evidence" value="ECO:0007669"/>
    <property type="project" value="EnsemblFungi"/>
</dbReference>
<dbReference type="InterPro" id="IPR011989">
    <property type="entry name" value="ARM-like"/>
</dbReference>
<gene>
    <name evidence="2" type="ORF">BABINDRAFT_161897</name>
</gene>
<proteinExistence type="inferred from homology"/>
<dbReference type="AlphaFoldDB" id="A0A1E3QR10"/>
<organism evidence="2 3">
    <name type="scientific">Babjeviella inositovora NRRL Y-12698</name>
    <dbReference type="NCBI Taxonomy" id="984486"/>
    <lineage>
        <taxon>Eukaryota</taxon>
        <taxon>Fungi</taxon>
        <taxon>Dikarya</taxon>
        <taxon>Ascomycota</taxon>
        <taxon>Saccharomycotina</taxon>
        <taxon>Pichiomycetes</taxon>
        <taxon>Serinales incertae sedis</taxon>
        <taxon>Babjeviella</taxon>
    </lineage>
</organism>
<dbReference type="EMBL" id="KV454432">
    <property type="protein sequence ID" value="ODQ79502.1"/>
    <property type="molecule type" value="Genomic_DNA"/>
</dbReference>
<dbReference type="Pfam" id="PF08569">
    <property type="entry name" value="Mo25"/>
    <property type="match status" value="1"/>
</dbReference>
<dbReference type="GO" id="GO:0071958">
    <property type="term" value="C:new mitotic spindle pole body"/>
    <property type="evidence" value="ECO:0007669"/>
    <property type="project" value="EnsemblFungi"/>
</dbReference>
<dbReference type="GO" id="GO:0007118">
    <property type="term" value="P:budding cell apical bud growth"/>
    <property type="evidence" value="ECO:0007669"/>
    <property type="project" value="EnsemblFungi"/>
</dbReference>
<dbReference type="GO" id="GO:0035556">
    <property type="term" value="P:intracellular signal transduction"/>
    <property type="evidence" value="ECO:0007669"/>
    <property type="project" value="TreeGrafter"/>
</dbReference>
<keyword evidence="3" id="KW-1185">Reference proteome</keyword>
<evidence type="ECO:0000313" key="2">
    <source>
        <dbReference type="EMBL" id="ODQ79502.1"/>
    </source>
</evidence>
<dbReference type="PANTHER" id="PTHR10182">
    <property type="entry name" value="CALCIUM-BINDING PROTEIN 39-RELATED"/>
    <property type="match status" value="1"/>
</dbReference>
<dbReference type="GO" id="GO:0005737">
    <property type="term" value="C:cytoplasm"/>
    <property type="evidence" value="ECO:0007669"/>
    <property type="project" value="EnsemblFungi"/>
</dbReference>
<dbReference type="InterPro" id="IPR013878">
    <property type="entry name" value="Mo25"/>
</dbReference>
<dbReference type="Proteomes" id="UP000094336">
    <property type="component" value="Unassembled WGS sequence"/>
</dbReference>
<comment type="similarity">
    <text evidence="1">Belongs to the Mo25 family.</text>
</comment>
<dbReference type="GO" id="GO:0070507">
    <property type="term" value="P:regulation of microtubule cytoskeleton organization"/>
    <property type="evidence" value="ECO:0007669"/>
    <property type="project" value="EnsemblFungi"/>
</dbReference>
<dbReference type="InterPro" id="IPR016024">
    <property type="entry name" value="ARM-type_fold"/>
</dbReference>
<dbReference type="GO" id="GO:0043332">
    <property type="term" value="C:mating projection tip"/>
    <property type="evidence" value="ECO:0007669"/>
    <property type="project" value="EnsemblFungi"/>
</dbReference>
<sequence length="353" mass="40840">MAFLFKRNPKTPGEVVRLLNEQVAKIDTTNDRRKDEAARYLKQMKLILHGDDETDPVPDQIAQLAQEIYQTDTLFVLVDHLGSLDFDSRKDVVTLFSSLLRRQIGSRAPTVDYLLSKPKILLLLLKGPENPEIGLVCGQILRHCIKFEGITRFVLQERCVWNCFQYCQLSTFELATDASNILYDLLTVHKKPASEFLTQNYQYVTLHLNRLIQLTNYVTKRQSVRLLSALILERQNHFFLNKYVDDPNNLKVVMLLLSDKSKNVQIEGFDIFKVFVAKPKKEKAILDVLIKNKENFIKFFENFVIERSSGNLTLIEERDYILSEIKNLPDIERRSSVPLVSQEADEQVYGTDP</sequence>
<dbReference type="GO" id="GO:0005634">
    <property type="term" value="C:nucleus"/>
    <property type="evidence" value="ECO:0007669"/>
    <property type="project" value="EnsemblFungi"/>
</dbReference>
<evidence type="ECO:0000313" key="3">
    <source>
        <dbReference type="Proteomes" id="UP000094336"/>
    </source>
</evidence>
<dbReference type="RefSeq" id="XP_018984830.1">
    <property type="nucleotide sequence ID" value="XM_019129064.1"/>
</dbReference>
<dbReference type="OrthoDB" id="609103at2759"/>
<dbReference type="GO" id="GO:2000100">
    <property type="term" value="P:regulation of establishment or maintenance of bipolar cell polarity regulating cell shape"/>
    <property type="evidence" value="ECO:0007669"/>
    <property type="project" value="EnsemblFungi"/>
</dbReference>
<dbReference type="GO" id="GO:0043539">
    <property type="term" value="F:protein serine/threonine kinase activator activity"/>
    <property type="evidence" value="ECO:0007669"/>
    <property type="project" value="TreeGrafter"/>
</dbReference>
<dbReference type="GO" id="GO:0035839">
    <property type="term" value="C:non-growing cell tip"/>
    <property type="evidence" value="ECO:0007669"/>
    <property type="project" value="EnsemblFungi"/>
</dbReference>